<dbReference type="Proteomes" id="UP000078597">
    <property type="component" value="Unassembled WGS sequence"/>
</dbReference>
<dbReference type="VEuPathDB" id="PlasmoDB:PmUG01_12022400"/>
<dbReference type="AlphaFoldDB" id="A0A1A8WU27"/>
<dbReference type="InterPro" id="IPR040897">
    <property type="entry name" value="SPECT1"/>
</dbReference>
<dbReference type="Pfam" id="PF18680">
    <property type="entry name" value="SPECT1"/>
    <property type="match status" value="1"/>
</dbReference>
<accession>A0A1A8WU27</accession>
<proteinExistence type="predicted"/>
<evidence type="ECO:0000259" key="1">
    <source>
        <dbReference type="Pfam" id="PF18680"/>
    </source>
</evidence>
<reference evidence="3" key="1">
    <citation type="submission" date="2016-05" db="EMBL/GenBank/DDBJ databases">
        <authorList>
            <person name="Naeem Raeece"/>
        </authorList>
    </citation>
    <scope>NUCLEOTIDE SEQUENCE [LARGE SCALE GENOMIC DNA]</scope>
</reference>
<dbReference type="EMBL" id="FLQW01003986">
    <property type="protein sequence ID" value="SBS96421.1"/>
    <property type="molecule type" value="Genomic_DNA"/>
</dbReference>
<evidence type="ECO:0000313" key="2">
    <source>
        <dbReference type="EMBL" id="SBS96421.1"/>
    </source>
</evidence>
<protein>
    <submittedName>
        <fullName evidence="2">Sporozoite microneme protein</fullName>
    </submittedName>
</protein>
<sequence length="75" mass="8805">MSKKRVDENKITVNKYIKKDKDDEHSKIQILEDIEKITEDFSNDINTTKVIVKNLFLDIEASFEDVSDDIAKRFV</sequence>
<gene>
    <name evidence="2" type="ORF">PMALA_053780</name>
</gene>
<evidence type="ECO:0000313" key="3">
    <source>
        <dbReference type="Proteomes" id="UP000078597"/>
    </source>
</evidence>
<name>A0A1A8WU27_PLAMA</name>
<feature type="domain" description="Plasmodium host cell traversal SPECT1" evidence="1">
    <location>
        <begin position="37"/>
        <end position="73"/>
    </location>
</feature>
<organism evidence="2 3">
    <name type="scientific">Plasmodium malariae</name>
    <dbReference type="NCBI Taxonomy" id="5858"/>
    <lineage>
        <taxon>Eukaryota</taxon>
        <taxon>Sar</taxon>
        <taxon>Alveolata</taxon>
        <taxon>Apicomplexa</taxon>
        <taxon>Aconoidasida</taxon>
        <taxon>Haemosporida</taxon>
        <taxon>Plasmodiidae</taxon>
        <taxon>Plasmodium</taxon>
        <taxon>Plasmodium (Plasmodium)</taxon>
    </lineage>
</organism>